<dbReference type="RefSeq" id="WP_091348127.1">
    <property type="nucleotide sequence ID" value="NZ_FMHV01000002.1"/>
</dbReference>
<name>A0A1C6RF73_9ACTN</name>
<dbReference type="Proteomes" id="UP000199413">
    <property type="component" value="Unassembled WGS sequence"/>
</dbReference>
<organism evidence="2 3">
    <name type="scientific">Micromonospora rhizosphaerae</name>
    <dbReference type="NCBI Taxonomy" id="568872"/>
    <lineage>
        <taxon>Bacteria</taxon>
        <taxon>Bacillati</taxon>
        <taxon>Actinomycetota</taxon>
        <taxon>Actinomycetes</taxon>
        <taxon>Micromonosporales</taxon>
        <taxon>Micromonosporaceae</taxon>
        <taxon>Micromonospora</taxon>
    </lineage>
</organism>
<evidence type="ECO:0000256" key="1">
    <source>
        <dbReference type="SAM" id="Phobius"/>
    </source>
</evidence>
<keyword evidence="1" id="KW-1133">Transmembrane helix</keyword>
<dbReference type="OrthoDB" id="4827181at2"/>
<dbReference type="InterPro" id="IPR012340">
    <property type="entry name" value="NA-bd_OB-fold"/>
</dbReference>
<reference evidence="3" key="1">
    <citation type="submission" date="2016-06" db="EMBL/GenBank/DDBJ databases">
        <authorList>
            <person name="Varghese N."/>
            <person name="Submissions Spin"/>
        </authorList>
    </citation>
    <scope>NUCLEOTIDE SEQUENCE [LARGE SCALE GENOMIC DNA]</scope>
    <source>
        <strain evidence="3">DSM 45431</strain>
    </source>
</reference>
<dbReference type="Gene3D" id="2.40.50.140">
    <property type="entry name" value="Nucleic acid-binding proteins"/>
    <property type="match status" value="1"/>
</dbReference>
<keyword evidence="1" id="KW-0472">Membrane</keyword>
<feature type="transmembrane region" description="Helical" evidence="1">
    <location>
        <begin position="6"/>
        <end position="28"/>
    </location>
</feature>
<feature type="transmembrane region" description="Helical" evidence="1">
    <location>
        <begin position="71"/>
        <end position="90"/>
    </location>
</feature>
<dbReference type="STRING" id="568872.GA0070624_0834"/>
<accession>A0A1C6RF73</accession>
<feature type="transmembrane region" description="Helical" evidence="1">
    <location>
        <begin position="40"/>
        <end position="59"/>
    </location>
</feature>
<evidence type="ECO:0000313" key="3">
    <source>
        <dbReference type="Proteomes" id="UP000199413"/>
    </source>
</evidence>
<dbReference type="EMBL" id="FMHV01000002">
    <property type="protein sequence ID" value="SCL15828.1"/>
    <property type="molecule type" value="Genomic_DNA"/>
</dbReference>
<dbReference type="AlphaFoldDB" id="A0A1C6RF73"/>
<keyword evidence="3" id="KW-1185">Reference proteome</keyword>
<evidence type="ECO:0000313" key="2">
    <source>
        <dbReference type="EMBL" id="SCL15828.1"/>
    </source>
</evidence>
<gene>
    <name evidence="2" type="ORF">GA0070624_0834</name>
</gene>
<proteinExistence type="predicted"/>
<sequence>MATGTLIFLIIGGVGVGVLALALLGTELLTFGHPDVDGPVSLEAAAGFTGAFGFGAAIVNELLGGRTAGMIAAAVAGGALAAVPTAWLASRLSRAARDMRTDPTPTRSDLVGAIGLVVTPIPTTGYGEVRVRVAGQPVKLNARADQPIPVGARIFVVEALSETSVHVENY</sequence>
<keyword evidence="1" id="KW-0812">Transmembrane</keyword>
<protein>
    <submittedName>
        <fullName evidence="2">Uncharacterized protein</fullName>
    </submittedName>
</protein>